<feature type="signal peptide" evidence="1">
    <location>
        <begin position="1"/>
        <end position="18"/>
    </location>
</feature>
<evidence type="ECO:0000259" key="2">
    <source>
        <dbReference type="Pfam" id="PF01764"/>
    </source>
</evidence>
<dbReference type="STRING" id="131310.A0A0N4ZZX3"/>
<name>A0A0N4ZZX3_PARTI</name>
<dbReference type="InterPro" id="IPR029058">
    <property type="entry name" value="AB_hydrolase_fold"/>
</dbReference>
<protein>
    <submittedName>
        <fullName evidence="4">Ricin B-type lectin domain-containing protein</fullName>
    </submittedName>
</protein>
<dbReference type="CDD" id="cd00519">
    <property type="entry name" value="Lipase_3"/>
    <property type="match status" value="1"/>
</dbReference>
<keyword evidence="1" id="KW-0732">Signal</keyword>
<evidence type="ECO:0000313" key="4">
    <source>
        <dbReference type="WBParaSite" id="PTRK_0001459500.1"/>
    </source>
</evidence>
<dbReference type="Pfam" id="PF01764">
    <property type="entry name" value="Lipase_3"/>
    <property type="match status" value="1"/>
</dbReference>
<sequence>MFEKIIYLLFTFGAFTNCNPFESAQYSDDLARHKMIGFAAASYLEDASVCTKNIGNNTILIRQVTVGCDLMNNDTCSAFVAVDHTDKAIVIAHRGSISYLQESIEVIETLFDKKEPFPSGGGVSRYFYDAWSLVWSSGLRDAFLTAKNKNPDYDVWVTGHSLGAAMASLSAANIGYHQYVPKDRLMSITFGEPRVGDVDYAKGYDAVVGYSYRVIHHRDPIPHVPFKNMMDYQHTKVEVFYDNDMTPGSNYTICSTSDDTENCSNQYWDFQHSDHSLYFKSVHSIQNSKCLNLYP</sequence>
<proteinExistence type="predicted"/>
<dbReference type="PROSITE" id="PS50231">
    <property type="entry name" value="RICIN_B_LECTIN"/>
    <property type="match status" value="1"/>
</dbReference>
<dbReference type="InterPro" id="IPR002921">
    <property type="entry name" value="Fungal_lipase-type"/>
</dbReference>
<keyword evidence="3" id="KW-1185">Reference proteome</keyword>
<organism evidence="3 4">
    <name type="scientific">Parastrongyloides trichosuri</name>
    <name type="common">Possum-specific nematode worm</name>
    <dbReference type="NCBI Taxonomy" id="131310"/>
    <lineage>
        <taxon>Eukaryota</taxon>
        <taxon>Metazoa</taxon>
        <taxon>Ecdysozoa</taxon>
        <taxon>Nematoda</taxon>
        <taxon>Chromadorea</taxon>
        <taxon>Rhabditida</taxon>
        <taxon>Tylenchina</taxon>
        <taxon>Panagrolaimomorpha</taxon>
        <taxon>Strongyloidoidea</taxon>
        <taxon>Strongyloididae</taxon>
        <taxon>Parastrongyloides</taxon>
    </lineage>
</organism>
<reference evidence="4" key="1">
    <citation type="submission" date="2017-02" db="UniProtKB">
        <authorList>
            <consortium name="WormBaseParasite"/>
        </authorList>
    </citation>
    <scope>IDENTIFICATION</scope>
</reference>
<evidence type="ECO:0000313" key="3">
    <source>
        <dbReference type="Proteomes" id="UP000038045"/>
    </source>
</evidence>
<dbReference type="Proteomes" id="UP000038045">
    <property type="component" value="Unplaced"/>
</dbReference>
<accession>A0A0N4ZZX3</accession>
<dbReference type="WBParaSite" id="PTRK_0001459500.1">
    <property type="protein sequence ID" value="PTRK_0001459500.1"/>
    <property type="gene ID" value="PTRK_0001459500"/>
</dbReference>
<feature type="chain" id="PRO_5005892418" evidence="1">
    <location>
        <begin position="19"/>
        <end position="295"/>
    </location>
</feature>
<dbReference type="PANTHER" id="PTHR45908">
    <property type="entry name" value="PROTEIN CBG11750-RELATED"/>
    <property type="match status" value="1"/>
</dbReference>
<dbReference type="Gene3D" id="3.40.50.1820">
    <property type="entry name" value="alpha/beta hydrolase"/>
    <property type="match status" value="1"/>
</dbReference>
<dbReference type="GO" id="GO:0006629">
    <property type="term" value="P:lipid metabolic process"/>
    <property type="evidence" value="ECO:0007669"/>
    <property type="project" value="InterPro"/>
</dbReference>
<evidence type="ECO:0000256" key="1">
    <source>
        <dbReference type="SAM" id="SignalP"/>
    </source>
</evidence>
<dbReference type="SUPFAM" id="SSF53474">
    <property type="entry name" value="alpha/beta-Hydrolases"/>
    <property type="match status" value="1"/>
</dbReference>
<feature type="domain" description="Fungal lipase-type" evidence="2">
    <location>
        <begin position="90"/>
        <end position="228"/>
    </location>
</feature>
<dbReference type="AlphaFoldDB" id="A0A0N4ZZX3"/>